<sequence>MLRCVGVGALCPSPGTACNTFFRLDERSPGRPTTSGAFLCSQVAIPGAQSFSALTFVPR</sequence>
<proteinExistence type="predicted"/>
<dbReference type="RefSeq" id="YP_009997815.1">
    <property type="nucleotide sequence ID" value="NC_052977.1"/>
</dbReference>
<name>A0A5Q2UAF3_9CAUD</name>
<organism evidence="1 2">
    <name type="scientific">Bacteriophage Phobos</name>
    <dbReference type="NCBI Taxonomy" id="2662138"/>
    <lineage>
        <taxon>Viruses</taxon>
        <taxon>Duplodnaviria</taxon>
        <taxon>Heunggongvirae</taxon>
        <taxon>Uroviricota</taxon>
        <taxon>Caudoviricetes</taxon>
        <taxon>Casjensviridae</taxon>
        <taxon>Phobosvirus</taxon>
        <taxon>Phobosvirus phobos</taxon>
    </lineage>
</organism>
<dbReference type="GeneID" id="62680333"/>
<dbReference type="EMBL" id="MN478374">
    <property type="protein sequence ID" value="QGH45032.1"/>
    <property type="molecule type" value="Genomic_DNA"/>
</dbReference>
<accession>A0A5Q2UAF3</accession>
<keyword evidence="2" id="KW-1185">Reference proteome</keyword>
<protein>
    <submittedName>
        <fullName evidence="1">Uncharacterized protein</fullName>
    </submittedName>
</protein>
<evidence type="ECO:0000313" key="2">
    <source>
        <dbReference type="Proteomes" id="UP000383418"/>
    </source>
</evidence>
<dbReference type="Proteomes" id="UP000383418">
    <property type="component" value="Segment"/>
</dbReference>
<reference evidence="1 2" key="1">
    <citation type="submission" date="2019-09" db="EMBL/GenBank/DDBJ databases">
        <title>Phages that infect the bacterial plant pathogen.</title>
        <authorList>
            <person name="Lightbourn L."/>
            <person name="Amarillas L."/>
            <person name="Estrada M."/>
            <person name="Leon R."/>
            <person name="Figueroa L."/>
        </authorList>
    </citation>
    <scope>NUCLEOTIDE SEQUENCE [LARGE SCALE GENOMIC DNA]</scope>
</reference>
<dbReference type="KEGG" id="vg:62680333"/>
<evidence type="ECO:0000313" key="1">
    <source>
        <dbReference type="EMBL" id="QGH45032.1"/>
    </source>
</evidence>